<proteinExistence type="predicted"/>
<evidence type="ECO:0000313" key="3">
    <source>
        <dbReference type="Proteomes" id="UP000461730"/>
    </source>
</evidence>
<feature type="transmembrane region" description="Helical" evidence="1">
    <location>
        <begin position="153"/>
        <end position="177"/>
    </location>
</feature>
<keyword evidence="3" id="KW-1185">Reference proteome</keyword>
<keyword evidence="1" id="KW-0472">Membrane</keyword>
<dbReference type="EMBL" id="WRXN01000005">
    <property type="protein sequence ID" value="MVT09474.1"/>
    <property type="molecule type" value="Genomic_DNA"/>
</dbReference>
<gene>
    <name evidence="2" type="ORF">GO493_14490</name>
</gene>
<reference evidence="2 3" key="1">
    <citation type="submission" date="2019-12" db="EMBL/GenBank/DDBJ databases">
        <title>Chitinophaga sp. strain ysch24 (GDMCC 1.1355), whole genome shotgun sequence.</title>
        <authorList>
            <person name="Zhang X."/>
        </authorList>
    </citation>
    <scope>NUCLEOTIDE SEQUENCE [LARGE SCALE GENOMIC DNA]</scope>
    <source>
        <strain evidence="3">ysch24</strain>
    </source>
</reference>
<evidence type="ECO:0000256" key="1">
    <source>
        <dbReference type="SAM" id="Phobius"/>
    </source>
</evidence>
<dbReference type="Proteomes" id="UP000461730">
    <property type="component" value="Unassembled WGS sequence"/>
</dbReference>
<sequence length="285" mass="33687">MSQKSFYDLEYLIEINEKRIEEYISAYQKILERLTNIVIVYSALAIFFIPICQDLFQSEITHWLFISSFVIFVGLFSFSLYFTIRLIIPEDVAYLGSPKRYYNTLRWEYEQLIEKQSFDWQENIDKQLQASYVGELERILTTNIRAFVKKSSFYYNALTFSLLSAVPFLICLGFHIMKKEDKIQKVKIIKQEKILNLHLYKLDSIMYDAKKTNSGKPPIKFGTTSNLPGVDNSKVIPSSPFIIRENSSKIRKMKDVPAWWDEDDFKDHNSWSLLSVLNKYFKKLF</sequence>
<accession>A0A7K1U531</accession>
<keyword evidence="1" id="KW-1133">Transmembrane helix</keyword>
<comment type="caution">
    <text evidence="2">The sequence shown here is derived from an EMBL/GenBank/DDBJ whole genome shotgun (WGS) entry which is preliminary data.</text>
</comment>
<keyword evidence="1" id="KW-0812">Transmembrane</keyword>
<dbReference type="RefSeq" id="WP_157306920.1">
    <property type="nucleotide sequence ID" value="NZ_WRXN01000005.1"/>
</dbReference>
<feature type="transmembrane region" description="Helical" evidence="1">
    <location>
        <begin position="63"/>
        <end position="88"/>
    </location>
</feature>
<protein>
    <submittedName>
        <fullName evidence="2">Uncharacterized protein</fullName>
    </submittedName>
</protein>
<dbReference type="AlphaFoldDB" id="A0A7K1U531"/>
<evidence type="ECO:0000313" key="2">
    <source>
        <dbReference type="EMBL" id="MVT09474.1"/>
    </source>
</evidence>
<feature type="transmembrane region" description="Helical" evidence="1">
    <location>
        <begin position="37"/>
        <end position="56"/>
    </location>
</feature>
<organism evidence="2 3">
    <name type="scientific">Chitinophaga tropicalis</name>
    <dbReference type="NCBI Taxonomy" id="2683588"/>
    <lineage>
        <taxon>Bacteria</taxon>
        <taxon>Pseudomonadati</taxon>
        <taxon>Bacteroidota</taxon>
        <taxon>Chitinophagia</taxon>
        <taxon>Chitinophagales</taxon>
        <taxon>Chitinophagaceae</taxon>
        <taxon>Chitinophaga</taxon>
    </lineage>
</organism>
<name>A0A7K1U531_9BACT</name>